<feature type="domain" description="Fatty acid desaturase" evidence="5">
    <location>
        <begin position="94"/>
        <end position="347"/>
    </location>
</feature>
<sequence length="383" mass="44241">MDVKALSIFEVHSSLLRWTIIQVIEGSHLKTTDAECATKVYCRFVFDDAHTVTVFLLLLEIMSLIKGDFRCLDPSVLLLLAAAFFKIADTLLFMFVAMGCVFLGVWVIAHECGHHAFSDYQWVNDTVGLVIHFALMVPYFSWKYSHRRHHSNIGSIEHDEVFVPNPKSEIEWYLNNSPGRVITLAITLVLGWPLYLAINASGRQYDRFASHYDPYCPSWYARERLQIYIFNVGVIVTIYVLYHSALAKGLAWLICIYVLPLLILNGIIVFITYLHHTHTSLPHYDSSEWDWLRGALAAVHRDYGVLNKVFHNITNTHVVHHLFSKMPHYRAVEATEAMKPILGEYYRFDGSPLYKAMWREAKECLYVEPDEGSKGVFWYKNKI</sequence>
<accession>A0ABM4X843</accession>
<dbReference type="CDD" id="cd03507">
    <property type="entry name" value="Delta12-FADS-like"/>
    <property type="match status" value="1"/>
</dbReference>
<feature type="transmembrane region" description="Helical" evidence="4">
    <location>
        <begin position="225"/>
        <end position="242"/>
    </location>
</feature>
<dbReference type="RefSeq" id="XP_071940149.1">
    <property type="nucleotide sequence ID" value="XM_072084048.1"/>
</dbReference>
<keyword evidence="4" id="KW-0472">Membrane</keyword>
<name>A0ABM4X843_COFAR</name>
<keyword evidence="4" id="KW-1133">Transmembrane helix</keyword>
<dbReference type="InterPro" id="IPR005804">
    <property type="entry name" value="FA_desaturase_dom"/>
</dbReference>
<feature type="transmembrane region" description="Helical" evidence="4">
    <location>
        <begin position="121"/>
        <end position="142"/>
    </location>
</feature>
<evidence type="ECO:0000313" key="6">
    <source>
        <dbReference type="Proteomes" id="UP001652660"/>
    </source>
</evidence>
<proteinExistence type="inferred from homology"/>
<feature type="transmembrane region" description="Helical" evidence="4">
    <location>
        <begin position="77"/>
        <end position="109"/>
    </location>
</feature>
<dbReference type="GeneID" id="113736757"/>
<evidence type="ECO:0000259" key="5">
    <source>
        <dbReference type="Pfam" id="PF00487"/>
    </source>
</evidence>
<keyword evidence="3" id="KW-0560">Oxidoreductase</keyword>
<keyword evidence="6" id="KW-1185">Reference proteome</keyword>
<keyword evidence="4" id="KW-0812">Transmembrane</keyword>
<evidence type="ECO:0000256" key="3">
    <source>
        <dbReference type="ARBA" id="ARBA00023002"/>
    </source>
</evidence>
<comment type="similarity">
    <text evidence="2">Belongs to the fatty acid desaturase type 1 family.</text>
</comment>
<gene>
    <name evidence="7" type="primary">LOC113736757</name>
</gene>
<evidence type="ECO:0000256" key="4">
    <source>
        <dbReference type="SAM" id="Phobius"/>
    </source>
</evidence>
<protein>
    <submittedName>
        <fullName evidence="7">Delta(12)-acyl-lipid-desaturase-like</fullName>
    </submittedName>
</protein>
<comment type="subcellular location">
    <subcellularLocation>
        <location evidence="1">Membrane</location>
    </subcellularLocation>
</comment>
<feature type="transmembrane region" description="Helical" evidence="4">
    <location>
        <begin position="181"/>
        <end position="198"/>
    </location>
</feature>
<evidence type="ECO:0000256" key="1">
    <source>
        <dbReference type="ARBA" id="ARBA00004370"/>
    </source>
</evidence>
<reference evidence="7" key="2">
    <citation type="submission" date="2025-08" db="UniProtKB">
        <authorList>
            <consortium name="RefSeq"/>
        </authorList>
    </citation>
    <scope>IDENTIFICATION</scope>
    <source>
        <tissue evidence="7">Leaves</tissue>
    </source>
</reference>
<dbReference type="PANTHER" id="PTHR32100">
    <property type="entry name" value="OMEGA-6 FATTY ACID DESATURASE, CHLOROPLASTIC"/>
    <property type="match status" value="1"/>
</dbReference>
<evidence type="ECO:0000313" key="7">
    <source>
        <dbReference type="RefSeq" id="XP_071940149.1"/>
    </source>
</evidence>
<evidence type="ECO:0000256" key="2">
    <source>
        <dbReference type="ARBA" id="ARBA00009295"/>
    </source>
</evidence>
<dbReference type="Pfam" id="PF00487">
    <property type="entry name" value="FA_desaturase"/>
    <property type="match status" value="1"/>
</dbReference>
<dbReference type="InterPro" id="IPR012171">
    <property type="entry name" value="Fatty_acid_desaturase"/>
</dbReference>
<feature type="transmembrane region" description="Helical" evidence="4">
    <location>
        <begin position="249"/>
        <end position="274"/>
    </location>
</feature>
<reference evidence="6" key="1">
    <citation type="journal article" date="2025" name="Foods">
        <title>Unveiling the Microbial Signatures of Arabica Coffee Cherries: Insights into Ripeness Specific Diversity, Functional Traits, and Implications for Quality and Safety.</title>
        <authorList>
            <consortium name="RefSeq"/>
            <person name="Tenea G.N."/>
            <person name="Cifuentes V."/>
            <person name="Reyes P."/>
            <person name="Cevallos-Vallejos M."/>
        </authorList>
    </citation>
    <scope>NUCLEOTIDE SEQUENCE [LARGE SCALE GENOMIC DNA]</scope>
</reference>
<dbReference type="Proteomes" id="UP001652660">
    <property type="component" value="Chromosome 1c"/>
</dbReference>
<organism evidence="6 7">
    <name type="scientific">Coffea arabica</name>
    <name type="common">Arabian coffee</name>
    <dbReference type="NCBI Taxonomy" id="13443"/>
    <lineage>
        <taxon>Eukaryota</taxon>
        <taxon>Viridiplantae</taxon>
        <taxon>Streptophyta</taxon>
        <taxon>Embryophyta</taxon>
        <taxon>Tracheophyta</taxon>
        <taxon>Spermatophyta</taxon>
        <taxon>Magnoliopsida</taxon>
        <taxon>eudicotyledons</taxon>
        <taxon>Gunneridae</taxon>
        <taxon>Pentapetalae</taxon>
        <taxon>asterids</taxon>
        <taxon>lamiids</taxon>
        <taxon>Gentianales</taxon>
        <taxon>Rubiaceae</taxon>
        <taxon>Ixoroideae</taxon>
        <taxon>Gardenieae complex</taxon>
        <taxon>Bertiereae - Coffeeae clade</taxon>
        <taxon>Coffeeae</taxon>
        <taxon>Coffea</taxon>
    </lineage>
</organism>